<evidence type="ECO:0000313" key="2">
    <source>
        <dbReference type="EMBL" id="TQF65847.1"/>
    </source>
</evidence>
<evidence type="ECO:0000313" key="3">
    <source>
        <dbReference type="Proteomes" id="UP000316256"/>
    </source>
</evidence>
<proteinExistence type="predicted"/>
<dbReference type="AlphaFoldDB" id="A0A541B0J2"/>
<name>A0A541B0J2_9NOCA</name>
<comment type="caution">
    <text evidence="2">The sequence shown here is derived from an EMBL/GenBank/DDBJ whole genome shotgun (WGS) entry which is preliminary data.</text>
</comment>
<protein>
    <submittedName>
        <fullName evidence="2">Uncharacterized protein</fullName>
    </submittedName>
</protein>
<gene>
    <name evidence="2" type="ORF">FK531_20630</name>
</gene>
<sequence length="104" mass="10809">MVTAPQPVAGCHGAFPPNAPRVPGSGAPGAVAPNSIRVTGGRPGEFFSSGDPAFHRFDGAARVLPYRSALRVQGFTCTIDEHSGVTCENAGHGFTVSDNAFRLW</sequence>
<organism evidence="2 3">
    <name type="scientific">Rhodococcus spelaei</name>
    <dbReference type="NCBI Taxonomy" id="2546320"/>
    <lineage>
        <taxon>Bacteria</taxon>
        <taxon>Bacillati</taxon>
        <taxon>Actinomycetota</taxon>
        <taxon>Actinomycetes</taxon>
        <taxon>Mycobacteriales</taxon>
        <taxon>Nocardiaceae</taxon>
        <taxon>Rhodococcus</taxon>
    </lineage>
</organism>
<accession>A0A541B0J2</accession>
<keyword evidence="3" id="KW-1185">Reference proteome</keyword>
<dbReference type="EMBL" id="VIGH01000010">
    <property type="protein sequence ID" value="TQF65847.1"/>
    <property type="molecule type" value="Genomic_DNA"/>
</dbReference>
<dbReference type="OrthoDB" id="4460997at2"/>
<reference evidence="2 3" key="1">
    <citation type="submission" date="2019-06" db="EMBL/GenBank/DDBJ databases">
        <title>Rhodococcus spaelei sp. nov., isolated from a cave.</title>
        <authorList>
            <person name="Lee S.D."/>
        </authorList>
    </citation>
    <scope>NUCLEOTIDE SEQUENCE [LARGE SCALE GENOMIC DNA]</scope>
    <source>
        <strain evidence="2 3">C9-5</strain>
    </source>
</reference>
<evidence type="ECO:0000256" key="1">
    <source>
        <dbReference type="SAM" id="MobiDB-lite"/>
    </source>
</evidence>
<feature type="region of interest" description="Disordered" evidence="1">
    <location>
        <begin position="1"/>
        <end position="35"/>
    </location>
</feature>
<dbReference type="Proteomes" id="UP000316256">
    <property type="component" value="Unassembled WGS sequence"/>
</dbReference>